<sequence>MFKDSFKYYKSRNPYPDLKDVIDLNNPGSNKVISFRGKLFDERCEHELGLKPVKDWEIFKFLDVPGLIFIKNPFTTYGQRYWIIKCLKEYSRKPYKLNLDVHKVLNDDEDWWDICFGNSNKGKELLAKLRWATLGYHHNWDTKLYSETCKTEIPTELSVLTSYVAKILDFKDFKAEAAIVNYYRMNSTLAGHTDHSEVNVDAPLFSISFGQTAIFLIGGLTQDDAANAMFLRSGDIVVMSGNSRLRYHGVPKILSATTTPWDSEDSYDNNQDCTWDQDDWNKAKTYTSEARINMNI</sequence>
<reference evidence="7 8" key="1">
    <citation type="submission" date="2015-07" db="EMBL/GenBank/DDBJ databases">
        <title>The genome of Habropoda laboriosa.</title>
        <authorList>
            <person name="Pan H."/>
            <person name="Kapheim K."/>
        </authorList>
    </citation>
    <scope>NUCLEOTIDE SEQUENCE [LARGE SCALE GENOMIC DNA]</scope>
    <source>
        <strain evidence="7">0110345459</strain>
    </source>
</reference>
<feature type="domain" description="Fe2OG dioxygenase" evidence="6">
    <location>
        <begin position="174"/>
        <end position="296"/>
    </location>
</feature>
<dbReference type="GO" id="GO:0035513">
    <property type="term" value="P:oxidative RNA demethylation"/>
    <property type="evidence" value="ECO:0007669"/>
    <property type="project" value="TreeGrafter"/>
</dbReference>
<keyword evidence="2" id="KW-0223">Dioxygenase</keyword>
<dbReference type="GO" id="GO:0008198">
    <property type="term" value="F:ferrous iron binding"/>
    <property type="evidence" value="ECO:0007669"/>
    <property type="project" value="TreeGrafter"/>
</dbReference>
<evidence type="ECO:0000313" key="8">
    <source>
        <dbReference type="Proteomes" id="UP000053825"/>
    </source>
</evidence>
<comment type="cofactor">
    <cofactor evidence="5">
        <name>Fe(2+)</name>
        <dbReference type="ChEBI" id="CHEBI:29033"/>
    </cofactor>
    <text evidence="5">Binds 1 Fe(2+) ion per subunit.</text>
</comment>
<dbReference type="AlphaFoldDB" id="A0A0L7QRH1"/>
<dbReference type="OrthoDB" id="6614653at2759"/>
<dbReference type="GO" id="GO:0005634">
    <property type="term" value="C:nucleus"/>
    <property type="evidence" value="ECO:0007669"/>
    <property type="project" value="TreeGrafter"/>
</dbReference>
<dbReference type="InterPro" id="IPR027450">
    <property type="entry name" value="AlkB-like"/>
</dbReference>
<evidence type="ECO:0000256" key="3">
    <source>
        <dbReference type="ARBA" id="ARBA00023002"/>
    </source>
</evidence>
<dbReference type="PANTHER" id="PTHR16557">
    <property type="entry name" value="ALKYLATED DNA REPAIR PROTEIN ALKB-RELATED"/>
    <property type="match status" value="1"/>
</dbReference>
<dbReference type="InterPro" id="IPR004574">
    <property type="entry name" value="Alkb"/>
</dbReference>
<feature type="binding site" evidence="5">
    <location>
        <position position="194"/>
    </location>
    <ligand>
        <name>Fe cation</name>
        <dbReference type="ChEBI" id="CHEBI:24875"/>
        <note>catalytic</note>
    </ligand>
</feature>
<dbReference type="GO" id="GO:0035516">
    <property type="term" value="F:broad specificity oxidative DNA demethylase activity"/>
    <property type="evidence" value="ECO:0007669"/>
    <property type="project" value="TreeGrafter"/>
</dbReference>
<evidence type="ECO:0000256" key="4">
    <source>
        <dbReference type="ARBA" id="ARBA00023004"/>
    </source>
</evidence>
<keyword evidence="1 5" id="KW-0479">Metal-binding</keyword>
<feature type="binding site" evidence="5">
    <location>
        <position position="192"/>
    </location>
    <ligand>
        <name>Fe cation</name>
        <dbReference type="ChEBI" id="CHEBI:24875"/>
        <note>catalytic</note>
    </ligand>
</feature>
<dbReference type="PROSITE" id="PS51471">
    <property type="entry name" value="FE2OG_OXY"/>
    <property type="match status" value="1"/>
</dbReference>
<evidence type="ECO:0000256" key="2">
    <source>
        <dbReference type="ARBA" id="ARBA00022964"/>
    </source>
</evidence>
<accession>A0A0L7QRH1</accession>
<evidence type="ECO:0000256" key="1">
    <source>
        <dbReference type="ARBA" id="ARBA00022723"/>
    </source>
</evidence>
<dbReference type="InterPro" id="IPR005123">
    <property type="entry name" value="Oxoglu/Fe-dep_dioxygenase_dom"/>
</dbReference>
<dbReference type="STRING" id="597456.A0A0L7QRH1"/>
<dbReference type="EMBL" id="KQ414778">
    <property type="protein sequence ID" value="KOC61223.1"/>
    <property type="molecule type" value="Genomic_DNA"/>
</dbReference>
<evidence type="ECO:0000259" key="6">
    <source>
        <dbReference type="PROSITE" id="PS51471"/>
    </source>
</evidence>
<dbReference type="PANTHER" id="PTHR16557:SF2">
    <property type="entry name" value="NUCLEIC ACID DIOXYGENASE ALKBH1"/>
    <property type="match status" value="1"/>
</dbReference>
<gene>
    <name evidence="7" type="ORF">WH47_06709</name>
</gene>
<evidence type="ECO:0000256" key="5">
    <source>
        <dbReference type="PIRSR" id="PIRSR604574-2"/>
    </source>
</evidence>
<dbReference type="InterPro" id="IPR037151">
    <property type="entry name" value="AlkB-like_sf"/>
</dbReference>
<feature type="binding site" evidence="5">
    <location>
        <position position="248"/>
    </location>
    <ligand>
        <name>Fe cation</name>
        <dbReference type="ChEBI" id="CHEBI:24875"/>
        <note>catalytic</note>
    </ligand>
</feature>
<dbReference type="GO" id="GO:0005737">
    <property type="term" value="C:cytoplasm"/>
    <property type="evidence" value="ECO:0007669"/>
    <property type="project" value="TreeGrafter"/>
</dbReference>
<proteinExistence type="predicted"/>
<keyword evidence="3" id="KW-0560">Oxidoreductase</keyword>
<keyword evidence="4 5" id="KW-0408">Iron</keyword>
<organism evidence="7 8">
    <name type="scientific">Habropoda laboriosa</name>
    <dbReference type="NCBI Taxonomy" id="597456"/>
    <lineage>
        <taxon>Eukaryota</taxon>
        <taxon>Metazoa</taxon>
        <taxon>Ecdysozoa</taxon>
        <taxon>Arthropoda</taxon>
        <taxon>Hexapoda</taxon>
        <taxon>Insecta</taxon>
        <taxon>Pterygota</taxon>
        <taxon>Neoptera</taxon>
        <taxon>Endopterygota</taxon>
        <taxon>Hymenoptera</taxon>
        <taxon>Apocrita</taxon>
        <taxon>Aculeata</taxon>
        <taxon>Apoidea</taxon>
        <taxon>Anthophila</taxon>
        <taxon>Apidae</taxon>
        <taxon>Habropoda</taxon>
    </lineage>
</organism>
<dbReference type="Proteomes" id="UP000053825">
    <property type="component" value="Unassembled WGS sequence"/>
</dbReference>
<evidence type="ECO:0000313" key="7">
    <source>
        <dbReference type="EMBL" id="KOC61223.1"/>
    </source>
</evidence>
<dbReference type="Pfam" id="PF13532">
    <property type="entry name" value="2OG-FeII_Oxy_2"/>
    <property type="match status" value="1"/>
</dbReference>
<dbReference type="SUPFAM" id="SSF51197">
    <property type="entry name" value="Clavaminate synthase-like"/>
    <property type="match status" value="1"/>
</dbReference>
<name>A0A0L7QRH1_9HYME</name>
<protein>
    <submittedName>
        <fullName evidence="7">Alkylated DNA repair protein alkB like protein 1</fullName>
    </submittedName>
</protein>
<dbReference type="GO" id="GO:0035515">
    <property type="term" value="F:oxidative RNA demethylase activity"/>
    <property type="evidence" value="ECO:0007669"/>
    <property type="project" value="TreeGrafter"/>
</dbReference>
<dbReference type="Gene3D" id="2.60.120.590">
    <property type="entry name" value="Alpha-ketoglutarate-dependent dioxygenase AlkB-like"/>
    <property type="match status" value="1"/>
</dbReference>
<keyword evidence="8" id="KW-1185">Reference proteome</keyword>